<dbReference type="Proteomes" id="UP001264519">
    <property type="component" value="Unassembled WGS sequence"/>
</dbReference>
<dbReference type="EMBL" id="JARWAK010000002">
    <property type="protein sequence ID" value="MDR5865630.1"/>
    <property type="molecule type" value="Genomic_DNA"/>
</dbReference>
<name>A0ABU1FY68_9GAMM</name>
<reference evidence="3 4" key="1">
    <citation type="submission" date="2023-04" db="EMBL/GenBank/DDBJ databases">
        <title>A long-awaited taxogenomic arrangement of the family Halomonadaceae.</title>
        <authorList>
            <person name="De La Haba R."/>
            <person name="Chuvochina M."/>
            <person name="Wittouck S."/>
            <person name="Arahal D.R."/>
            <person name="Sanchez-Porro C."/>
            <person name="Hugenholtz P."/>
            <person name="Ventosa A."/>
        </authorList>
    </citation>
    <scope>NUCLEOTIDE SEQUENCE [LARGE SCALE GENOMIC DNA]</scope>
    <source>
        <strain evidence="3 4">DSM 23530</strain>
    </source>
</reference>
<feature type="chain" id="PRO_5046157039" evidence="2">
    <location>
        <begin position="29"/>
        <end position="168"/>
    </location>
</feature>
<evidence type="ECO:0000256" key="1">
    <source>
        <dbReference type="SAM" id="MobiDB-lite"/>
    </source>
</evidence>
<feature type="region of interest" description="Disordered" evidence="1">
    <location>
        <begin position="29"/>
        <end position="80"/>
    </location>
</feature>
<organism evidence="3 4">
    <name type="scientific">Halomonas koreensis</name>
    <dbReference type="NCBI Taxonomy" id="245385"/>
    <lineage>
        <taxon>Bacteria</taxon>
        <taxon>Pseudomonadati</taxon>
        <taxon>Pseudomonadota</taxon>
        <taxon>Gammaproteobacteria</taxon>
        <taxon>Oceanospirillales</taxon>
        <taxon>Halomonadaceae</taxon>
        <taxon>Halomonas</taxon>
    </lineage>
</organism>
<dbReference type="Gene3D" id="3.10.450.160">
    <property type="entry name" value="inner membrane protein cigr"/>
    <property type="match status" value="1"/>
</dbReference>
<evidence type="ECO:0000256" key="2">
    <source>
        <dbReference type="SAM" id="SignalP"/>
    </source>
</evidence>
<evidence type="ECO:0000313" key="4">
    <source>
        <dbReference type="Proteomes" id="UP001264519"/>
    </source>
</evidence>
<feature type="signal peptide" evidence="2">
    <location>
        <begin position="1"/>
        <end position="28"/>
    </location>
</feature>
<feature type="compositionally biased region" description="Basic and acidic residues" evidence="1">
    <location>
        <begin position="50"/>
        <end position="80"/>
    </location>
</feature>
<dbReference type="RefSeq" id="WP_309651234.1">
    <property type="nucleotide sequence ID" value="NZ_JARWAK010000002.1"/>
</dbReference>
<sequence>MRVPKRRCRRLATVATLMLGILALPAQAAPGNGGPPDHAGGARAQPERGPAARHEPRHGERRHADREGGEAGHRRDAPRLEEALIRGVFHRHRDAFAGDERVSLPPGIRQNLARGKPLPPGIAKRLDAGIRRDLPHYDGHEWRRVGSDVVLVDITRDIIRAVIRDVLD</sequence>
<keyword evidence="4" id="KW-1185">Reference proteome</keyword>
<protein>
    <submittedName>
        <fullName evidence="3">Anti-virulence regulator CigR family protein</fullName>
    </submittedName>
</protein>
<comment type="caution">
    <text evidence="3">The sequence shown here is derived from an EMBL/GenBank/DDBJ whole genome shotgun (WGS) entry which is preliminary data.</text>
</comment>
<gene>
    <name evidence="3" type="ORF">QC818_02345</name>
</gene>
<evidence type="ECO:0000313" key="3">
    <source>
        <dbReference type="EMBL" id="MDR5865630.1"/>
    </source>
</evidence>
<accession>A0ABU1FY68</accession>
<proteinExistence type="predicted"/>
<dbReference type="NCBIfam" id="NF040487">
    <property type="entry name" value="T3SS_CigR_fam"/>
    <property type="match status" value="1"/>
</dbReference>
<keyword evidence="2" id="KW-0732">Signal</keyword>